<accession>A0A9D4JU20</accession>
<proteinExistence type="predicted"/>
<dbReference type="EMBL" id="JAIWYP010000005">
    <property type="protein sequence ID" value="KAH3824151.1"/>
    <property type="molecule type" value="Genomic_DNA"/>
</dbReference>
<dbReference type="Proteomes" id="UP000828390">
    <property type="component" value="Unassembled WGS sequence"/>
</dbReference>
<dbReference type="AlphaFoldDB" id="A0A9D4JU20"/>
<evidence type="ECO:0000313" key="2">
    <source>
        <dbReference type="EMBL" id="KAH3824151.1"/>
    </source>
</evidence>
<keyword evidence="1" id="KW-0472">Membrane</keyword>
<gene>
    <name evidence="2" type="ORF">DPMN_125980</name>
</gene>
<keyword evidence="3" id="KW-1185">Reference proteome</keyword>
<reference evidence="2" key="1">
    <citation type="journal article" date="2019" name="bioRxiv">
        <title>The Genome of the Zebra Mussel, Dreissena polymorpha: A Resource for Invasive Species Research.</title>
        <authorList>
            <person name="McCartney M.A."/>
            <person name="Auch B."/>
            <person name="Kono T."/>
            <person name="Mallez S."/>
            <person name="Zhang Y."/>
            <person name="Obille A."/>
            <person name="Becker A."/>
            <person name="Abrahante J.E."/>
            <person name="Garbe J."/>
            <person name="Badalamenti J.P."/>
            <person name="Herman A."/>
            <person name="Mangelson H."/>
            <person name="Liachko I."/>
            <person name="Sullivan S."/>
            <person name="Sone E.D."/>
            <person name="Koren S."/>
            <person name="Silverstein K.A.T."/>
            <person name="Beckman K.B."/>
            <person name="Gohl D.M."/>
        </authorList>
    </citation>
    <scope>NUCLEOTIDE SEQUENCE</scope>
    <source>
        <strain evidence="2">Duluth1</strain>
        <tissue evidence="2">Whole animal</tissue>
    </source>
</reference>
<comment type="caution">
    <text evidence="2">The sequence shown here is derived from an EMBL/GenBank/DDBJ whole genome shotgun (WGS) entry which is preliminary data.</text>
</comment>
<name>A0A9D4JU20_DREPO</name>
<reference evidence="2" key="2">
    <citation type="submission" date="2020-11" db="EMBL/GenBank/DDBJ databases">
        <authorList>
            <person name="McCartney M.A."/>
            <person name="Auch B."/>
            <person name="Kono T."/>
            <person name="Mallez S."/>
            <person name="Becker A."/>
            <person name="Gohl D.M."/>
            <person name="Silverstein K.A.T."/>
            <person name="Koren S."/>
            <person name="Bechman K.B."/>
            <person name="Herman A."/>
            <person name="Abrahante J.E."/>
            <person name="Garbe J."/>
        </authorList>
    </citation>
    <scope>NUCLEOTIDE SEQUENCE</scope>
    <source>
        <strain evidence="2">Duluth1</strain>
        <tissue evidence="2">Whole animal</tissue>
    </source>
</reference>
<evidence type="ECO:0000313" key="3">
    <source>
        <dbReference type="Proteomes" id="UP000828390"/>
    </source>
</evidence>
<organism evidence="2 3">
    <name type="scientific">Dreissena polymorpha</name>
    <name type="common">Zebra mussel</name>
    <name type="synonym">Mytilus polymorpha</name>
    <dbReference type="NCBI Taxonomy" id="45954"/>
    <lineage>
        <taxon>Eukaryota</taxon>
        <taxon>Metazoa</taxon>
        <taxon>Spiralia</taxon>
        <taxon>Lophotrochozoa</taxon>
        <taxon>Mollusca</taxon>
        <taxon>Bivalvia</taxon>
        <taxon>Autobranchia</taxon>
        <taxon>Heteroconchia</taxon>
        <taxon>Euheterodonta</taxon>
        <taxon>Imparidentia</taxon>
        <taxon>Neoheterodontei</taxon>
        <taxon>Myida</taxon>
        <taxon>Dreissenoidea</taxon>
        <taxon>Dreissenidae</taxon>
        <taxon>Dreissena</taxon>
    </lineage>
</organism>
<sequence>MWAGRSRIDRIVIRDIQYQFEVNRCRNDEVNFQGFCANSVGGDKLITHKKLIHSGSHLAEPGSRRQNNFLVTKIPNGQGERKGDKGVQAFIGEIHIIRKDRIFEEKHNFPLKLGIKLAREHKIWQLESEISSVKRSDVMFLDTYCEFLDGSKQRTFLEKDDDDDDINDNDVDWMMMMMMMICMQGFVYVYPDQTARMRRQVAESTGKHELERM</sequence>
<protein>
    <submittedName>
        <fullName evidence="2">Uncharacterized protein</fullName>
    </submittedName>
</protein>
<evidence type="ECO:0000256" key="1">
    <source>
        <dbReference type="SAM" id="Phobius"/>
    </source>
</evidence>
<keyword evidence="1" id="KW-1133">Transmembrane helix</keyword>
<keyword evidence="1" id="KW-0812">Transmembrane</keyword>
<feature type="transmembrane region" description="Helical" evidence="1">
    <location>
        <begin position="173"/>
        <end position="190"/>
    </location>
</feature>